<feature type="compositionally biased region" description="Acidic residues" evidence="9">
    <location>
        <begin position="780"/>
        <end position="824"/>
    </location>
</feature>
<evidence type="ECO:0000256" key="6">
    <source>
        <dbReference type="ARBA" id="ARBA00023268"/>
    </source>
</evidence>
<dbReference type="InterPro" id="IPR003961">
    <property type="entry name" value="FN3_dom"/>
</dbReference>
<accession>A0ABV6LL99</accession>
<feature type="region of interest" description="Disordered" evidence="9">
    <location>
        <begin position="765"/>
        <end position="895"/>
    </location>
</feature>
<dbReference type="Pfam" id="PF00905">
    <property type="entry name" value="Transpeptidase"/>
    <property type="match status" value="1"/>
</dbReference>
<keyword evidence="5" id="KW-0378">Hydrolase</keyword>
<dbReference type="Pfam" id="PF00912">
    <property type="entry name" value="Transgly"/>
    <property type="match status" value="1"/>
</dbReference>
<keyword evidence="10" id="KW-0812">Transmembrane</keyword>
<feature type="compositionally biased region" description="Gly residues" evidence="9">
    <location>
        <begin position="837"/>
        <end position="847"/>
    </location>
</feature>
<feature type="region of interest" description="Disordered" evidence="9">
    <location>
        <begin position="1"/>
        <end position="23"/>
    </location>
</feature>
<evidence type="ECO:0000256" key="10">
    <source>
        <dbReference type="SAM" id="Phobius"/>
    </source>
</evidence>
<gene>
    <name evidence="12" type="ORF">ACFFGV_06225</name>
</gene>
<comment type="caution">
    <text evidence="12">The sequence shown here is derived from an EMBL/GenBank/DDBJ whole genome shotgun (WGS) entry which is preliminary data.</text>
</comment>
<evidence type="ECO:0000313" key="12">
    <source>
        <dbReference type="EMBL" id="MFC0523191.1"/>
    </source>
</evidence>
<dbReference type="InterPro" id="IPR036116">
    <property type="entry name" value="FN3_sf"/>
</dbReference>
<name>A0ABV6LL99_9BACI</name>
<dbReference type="SUPFAM" id="SSF49265">
    <property type="entry name" value="Fibronectin type III"/>
    <property type="match status" value="1"/>
</dbReference>
<dbReference type="InterPro" id="IPR012338">
    <property type="entry name" value="Beta-lactam/transpept-like"/>
</dbReference>
<evidence type="ECO:0000256" key="1">
    <source>
        <dbReference type="ARBA" id="ARBA00022645"/>
    </source>
</evidence>
<dbReference type="Pfam" id="PF00041">
    <property type="entry name" value="fn3"/>
    <property type="match status" value="1"/>
</dbReference>
<dbReference type="NCBIfam" id="TIGR02074">
    <property type="entry name" value="PBP_1a_fam"/>
    <property type="match status" value="1"/>
</dbReference>
<dbReference type="Gene3D" id="2.60.40.10">
    <property type="entry name" value="Immunoglobulins"/>
    <property type="match status" value="1"/>
</dbReference>
<keyword evidence="13" id="KW-1185">Reference proteome</keyword>
<feature type="compositionally biased region" description="Basic residues" evidence="9">
    <location>
        <begin position="9"/>
        <end position="22"/>
    </location>
</feature>
<sequence length="895" mass="97519">MADESQSRAARRKQQKSSKKQKNTSVMRRILMTIFIIGIIGAIGAGGVFAYYVSGAPALKEAKLSDPLSAKIYDMDDNLFADLGSEKRTKIAYEDVPALLEDAVIATEDARFRDHMGIDFQRIMAALWANVTQGFGAQGASTITQQVVKNAFLSPEKSLERKVQEQWLALRLEQQYSKDQILTMYLNKIYYGNGAYGVAKAAEVYFNKDLKDLTLAEAALLAGLPQRPSGYDPFEHPDLAQERKNTVLDLMVQHEKISEEEAKEARQVSVESMLEKADRDSDIPYDAFLEQVIDEVQEKMDGADIYKDGLKVYTTLDPNAQQKVESLLGSESSINFPDDQFQTGLTVLDTQSGAIRAIGGGRNKENISDSFNYAIQGDGFQPGSTFKPVTAYGPAIENMQWSTYHQLDDEPYNYQTDPNNQEVTNFDNNYLGQMSIREALVRSRNVPAVKTINEVGIGNAQSFAEGLGIDFEQKTMVESNAIGGGEYVTPLELAGAYSAFGNGGVFNEPYAVRKVEFQGDKAPVEFKAKSNAAMNEYTAYMITDMLKGVVSSNIGTGRAANVSGLPLAGKTGTTNKDDGRTTDSWFTGYTTNYTISVWSGYSGVEGADITTQQAKQIPQVIFSQVMGHISQGKNTADFQKPSSVVEVSIEEGTTPAKLPSEYTPSSKIITELFVKGTEPSKTSQAFDKLDPVQNLSSEYDEEKGALTLSWDYKEGEKVVFTVNGGIQGQEKQTLLPNTKDKKVQITDLKPGNTYTFDVIAISENSSENRSDPASVQVNIPEEENPDDILDGVGEDEEGNDEENQEDGDQEDNPSEDESDGDNGEENNGNGSNDNGQSGNGNDGGQNQGNGDSDQESGDSNSDGDSNQQPPSDNGNNQGGNGSDNESENEQEDEAA</sequence>
<feature type="compositionally biased region" description="Polar residues" evidence="9">
    <location>
        <begin position="765"/>
        <end position="777"/>
    </location>
</feature>
<evidence type="ECO:0000256" key="3">
    <source>
        <dbReference type="ARBA" id="ARBA00022676"/>
    </source>
</evidence>
<evidence type="ECO:0000256" key="9">
    <source>
        <dbReference type="SAM" id="MobiDB-lite"/>
    </source>
</evidence>
<dbReference type="InterPro" id="IPR013783">
    <property type="entry name" value="Ig-like_fold"/>
</dbReference>
<dbReference type="CDD" id="cd00063">
    <property type="entry name" value="FN3"/>
    <property type="match status" value="1"/>
</dbReference>
<evidence type="ECO:0000256" key="4">
    <source>
        <dbReference type="ARBA" id="ARBA00022679"/>
    </source>
</evidence>
<feature type="compositionally biased region" description="Low complexity" evidence="9">
    <location>
        <begin position="825"/>
        <end position="836"/>
    </location>
</feature>
<dbReference type="InterPro" id="IPR001460">
    <property type="entry name" value="PCN-bd_Tpept"/>
</dbReference>
<proteinExistence type="predicted"/>
<keyword evidence="1" id="KW-0121">Carboxypeptidase</keyword>
<keyword evidence="10" id="KW-1133">Transmembrane helix</keyword>
<feature type="compositionally biased region" description="Acidic residues" evidence="9">
    <location>
        <begin position="884"/>
        <end position="895"/>
    </location>
</feature>
<evidence type="ECO:0000256" key="5">
    <source>
        <dbReference type="ARBA" id="ARBA00022801"/>
    </source>
</evidence>
<evidence type="ECO:0000256" key="7">
    <source>
        <dbReference type="ARBA" id="ARBA00034000"/>
    </source>
</evidence>
<dbReference type="Proteomes" id="UP001589836">
    <property type="component" value="Unassembled WGS sequence"/>
</dbReference>
<evidence type="ECO:0000256" key="2">
    <source>
        <dbReference type="ARBA" id="ARBA00022670"/>
    </source>
</evidence>
<dbReference type="Gene3D" id="1.10.3810.10">
    <property type="entry name" value="Biosynthetic peptidoglycan transglycosylase-like"/>
    <property type="match status" value="1"/>
</dbReference>
<dbReference type="InterPro" id="IPR050396">
    <property type="entry name" value="Glycosyltr_51/Transpeptidase"/>
</dbReference>
<keyword evidence="2" id="KW-0645">Protease</keyword>
<dbReference type="PROSITE" id="PS50853">
    <property type="entry name" value="FN3"/>
    <property type="match status" value="1"/>
</dbReference>
<keyword evidence="6" id="KW-0511">Multifunctional enzyme</keyword>
<dbReference type="InterPro" id="IPR023346">
    <property type="entry name" value="Lysozyme-like_dom_sf"/>
</dbReference>
<evidence type="ECO:0000259" key="11">
    <source>
        <dbReference type="PROSITE" id="PS50853"/>
    </source>
</evidence>
<dbReference type="Gene3D" id="3.40.710.10">
    <property type="entry name" value="DD-peptidase/beta-lactamase superfamily"/>
    <property type="match status" value="1"/>
</dbReference>
<reference evidence="12 13" key="1">
    <citation type="submission" date="2024-09" db="EMBL/GenBank/DDBJ databases">
        <authorList>
            <person name="Sun Q."/>
            <person name="Mori K."/>
        </authorList>
    </citation>
    <scope>NUCLEOTIDE SEQUENCE [LARGE SCALE GENOMIC DNA]</scope>
    <source>
        <strain evidence="12 13">NCAIM B.02529</strain>
    </source>
</reference>
<evidence type="ECO:0000313" key="13">
    <source>
        <dbReference type="Proteomes" id="UP001589836"/>
    </source>
</evidence>
<dbReference type="EMBL" id="JBHLTP010000003">
    <property type="protein sequence ID" value="MFC0523191.1"/>
    <property type="molecule type" value="Genomic_DNA"/>
</dbReference>
<feature type="compositionally biased region" description="Low complexity" evidence="9">
    <location>
        <begin position="857"/>
        <end position="875"/>
    </location>
</feature>
<protein>
    <submittedName>
        <fullName evidence="12">PBP1A family penicillin-binding protein</fullName>
    </submittedName>
</protein>
<comment type="catalytic activity">
    <reaction evidence="8">
        <text>[GlcNAc-(1-&gt;4)-Mur2Ac(oyl-L-Ala-gamma-D-Glu-L-Lys-D-Ala-D-Ala)](n)-di-trans,octa-cis-undecaprenyl diphosphate + beta-D-GlcNAc-(1-&gt;4)-Mur2Ac(oyl-L-Ala-gamma-D-Glu-L-Lys-D-Ala-D-Ala)-di-trans,octa-cis-undecaprenyl diphosphate = [GlcNAc-(1-&gt;4)-Mur2Ac(oyl-L-Ala-gamma-D-Glu-L-Lys-D-Ala-D-Ala)](n+1)-di-trans,octa-cis-undecaprenyl diphosphate + di-trans,octa-cis-undecaprenyl diphosphate + H(+)</text>
        <dbReference type="Rhea" id="RHEA:23708"/>
        <dbReference type="Rhea" id="RHEA-COMP:9602"/>
        <dbReference type="Rhea" id="RHEA-COMP:9603"/>
        <dbReference type="ChEBI" id="CHEBI:15378"/>
        <dbReference type="ChEBI" id="CHEBI:58405"/>
        <dbReference type="ChEBI" id="CHEBI:60033"/>
        <dbReference type="ChEBI" id="CHEBI:78435"/>
        <dbReference type="EC" id="2.4.99.28"/>
    </reaction>
</comment>
<dbReference type="SUPFAM" id="SSF56601">
    <property type="entry name" value="beta-lactamase/transpeptidase-like"/>
    <property type="match status" value="1"/>
</dbReference>
<keyword evidence="10" id="KW-0472">Membrane</keyword>
<dbReference type="PANTHER" id="PTHR32282">
    <property type="entry name" value="BINDING PROTEIN TRANSPEPTIDASE, PUTATIVE-RELATED"/>
    <property type="match status" value="1"/>
</dbReference>
<organism evidence="12 13">
    <name type="scientific">Pontibacillus salicampi</name>
    <dbReference type="NCBI Taxonomy" id="1449801"/>
    <lineage>
        <taxon>Bacteria</taxon>
        <taxon>Bacillati</taxon>
        <taxon>Bacillota</taxon>
        <taxon>Bacilli</taxon>
        <taxon>Bacillales</taxon>
        <taxon>Bacillaceae</taxon>
        <taxon>Pontibacillus</taxon>
    </lineage>
</organism>
<dbReference type="SUPFAM" id="SSF53955">
    <property type="entry name" value="Lysozyme-like"/>
    <property type="match status" value="1"/>
</dbReference>
<dbReference type="InterPro" id="IPR001264">
    <property type="entry name" value="Glyco_trans_51"/>
</dbReference>
<comment type="catalytic activity">
    <reaction evidence="7">
        <text>Preferential cleavage: (Ac)2-L-Lys-D-Ala-|-D-Ala. Also transpeptidation of peptidyl-alanyl moieties that are N-acyl substituents of D-alanine.</text>
        <dbReference type="EC" id="3.4.16.4"/>
    </reaction>
</comment>
<keyword evidence="4" id="KW-0808">Transferase</keyword>
<keyword evidence="3" id="KW-0328">Glycosyltransferase</keyword>
<dbReference type="RefSeq" id="WP_377345731.1">
    <property type="nucleotide sequence ID" value="NZ_JBHLTP010000003.1"/>
</dbReference>
<feature type="domain" description="Fibronectin type-III" evidence="11">
    <location>
        <begin position="691"/>
        <end position="782"/>
    </location>
</feature>
<feature type="transmembrane region" description="Helical" evidence="10">
    <location>
        <begin position="30"/>
        <end position="53"/>
    </location>
</feature>
<evidence type="ECO:0000256" key="8">
    <source>
        <dbReference type="ARBA" id="ARBA00049902"/>
    </source>
</evidence>
<dbReference type="PANTHER" id="PTHR32282:SF29">
    <property type="entry name" value="PENICILLIN-BINDING PROTEIN 1A"/>
    <property type="match status" value="1"/>
</dbReference>
<dbReference type="InterPro" id="IPR036950">
    <property type="entry name" value="PBP_transglycosylase"/>
</dbReference>